<evidence type="ECO:0000256" key="1">
    <source>
        <dbReference type="SAM" id="Phobius"/>
    </source>
</evidence>
<dbReference type="eggNOG" id="ENOG503187Q">
    <property type="taxonomic scope" value="Bacteria"/>
</dbReference>
<accession>M1WPT3</accession>
<dbReference type="RefSeq" id="WP_015414615.1">
    <property type="nucleotide sequence ID" value="NC_020409.1"/>
</dbReference>
<reference evidence="2 3" key="1">
    <citation type="journal article" date="2013" name="PLoS ONE">
        <title>The first genomic and proteomic characterization of a deep-sea sulfate reducer: insights into the piezophilic lifestyle of Desulfovibrio piezophilus.</title>
        <authorList>
            <person name="Pradel N."/>
            <person name="Ji B."/>
            <person name="Gimenez G."/>
            <person name="Talla E."/>
            <person name="Lenoble P."/>
            <person name="Garel M."/>
            <person name="Tamburini C."/>
            <person name="Fourquet P."/>
            <person name="Lebrun R."/>
            <person name="Bertin P."/>
            <person name="Denis Y."/>
            <person name="Pophillat M."/>
            <person name="Barbe V."/>
            <person name="Ollivier B."/>
            <person name="Dolla A."/>
        </authorList>
    </citation>
    <scope>NUCLEOTIDE SEQUENCE [LARGE SCALE GENOMIC DNA]</scope>
    <source>
        <strain evidence="3">DSM 10523 / SB164P1</strain>
    </source>
</reference>
<keyword evidence="3" id="KW-1185">Reference proteome</keyword>
<dbReference type="Proteomes" id="UP000011724">
    <property type="component" value="Chromosome"/>
</dbReference>
<evidence type="ECO:0000313" key="3">
    <source>
        <dbReference type="Proteomes" id="UP000011724"/>
    </source>
</evidence>
<gene>
    <name evidence="2" type="ordered locus">BN4_11332</name>
</gene>
<dbReference type="KEGG" id="dpi:BN4_11332"/>
<keyword evidence="1" id="KW-1133">Transmembrane helix</keyword>
<reference evidence="3" key="2">
    <citation type="journal article" date="2013" name="Stand. Genomic Sci.">
        <title>Complete genome sequence of Desulfocapsa sulfexigens, a marine deltaproteobacterium specialized in disproportionating inorganic sulfur compounds.</title>
        <authorList>
            <person name="Finster K.W."/>
            <person name="Kjeldsen K.U."/>
            <person name="Kube M."/>
            <person name="Reinhardt R."/>
            <person name="Mussmann M."/>
            <person name="Amann R."/>
            <person name="Schreiber L."/>
        </authorList>
    </citation>
    <scope>NUCLEOTIDE SEQUENCE [LARGE SCALE GENOMIC DNA]</scope>
    <source>
        <strain evidence="3">DSM 10523 / SB164P1</strain>
    </source>
</reference>
<proteinExistence type="predicted"/>
<evidence type="ECO:0008006" key="4">
    <source>
        <dbReference type="Google" id="ProtNLM"/>
    </source>
</evidence>
<sequence length="140" mass="16041">MQNWKVWTSFLTVFVAGAIVGIIGTGIFLKFHFTPPKDASSFRAMMRHHFLEEITDEVNPDPTAIPAITTIIDESLAELDHARQDMHIRLKGILKKGRDKIMTHLTPEQQERFDRLIRERKAGRKGMLNFLPPPPPPPFD</sequence>
<protein>
    <recommendedName>
        <fullName evidence="4">Periplasmic heavy metal sensor</fullName>
    </recommendedName>
</protein>
<dbReference type="HOGENOM" id="CLU_1831920_0_0_7"/>
<dbReference type="OrthoDB" id="5465165at2"/>
<dbReference type="EMBL" id="FO203427">
    <property type="protein sequence ID" value="CCH48569.1"/>
    <property type="molecule type" value="Genomic_DNA"/>
</dbReference>
<dbReference type="AlphaFoldDB" id="M1WPT3"/>
<dbReference type="STRING" id="1322246.BN4_11332"/>
<feature type="transmembrane region" description="Helical" evidence="1">
    <location>
        <begin position="6"/>
        <end position="29"/>
    </location>
</feature>
<name>M1WPT3_PSEP2</name>
<dbReference type="BioCyc" id="DPIE1322246:BN4_RS06685-MONOMER"/>
<keyword evidence="1" id="KW-0812">Transmembrane</keyword>
<keyword evidence="1" id="KW-0472">Membrane</keyword>
<evidence type="ECO:0000313" key="2">
    <source>
        <dbReference type="EMBL" id="CCH48569.1"/>
    </source>
</evidence>
<organism evidence="2 3">
    <name type="scientific">Pseudodesulfovibrio piezophilus (strain DSM 21447 / JCM 15486 / C1TLV30)</name>
    <name type="common">Desulfovibrio piezophilus</name>
    <dbReference type="NCBI Taxonomy" id="1322246"/>
    <lineage>
        <taxon>Bacteria</taxon>
        <taxon>Pseudomonadati</taxon>
        <taxon>Thermodesulfobacteriota</taxon>
        <taxon>Desulfovibrionia</taxon>
        <taxon>Desulfovibrionales</taxon>
        <taxon>Desulfovibrionaceae</taxon>
    </lineage>
</organism>
<dbReference type="PATRIC" id="fig|879567.3.peg.1386"/>